<evidence type="ECO:0000259" key="1">
    <source>
        <dbReference type="Pfam" id="PF09836"/>
    </source>
</evidence>
<dbReference type="OrthoDB" id="343356at2"/>
<dbReference type="EMBL" id="CP002583">
    <property type="protein sequence ID" value="ADZ91347.1"/>
    <property type="molecule type" value="Genomic_DNA"/>
</dbReference>
<dbReference type="RefSeq" id="WP_013661252.1">
    <property type="nucleotide sequence ID" value="NC_015276.1"/>
</dbReference>
<dbReference type="eggNOG" id="COG3219">
    <property type="taxonomic scope" value="Bacteria"/>
</dbReference>
<evidence type="ECO:0000313" key="2">
    <source>
        <dbReference type="EMBL" id="ADZ91347.1"/>
    </source>
</evidence>
<reference evidence="2 3" key="1">
    <citation type="journal article" date="2012" name="Stand. Genomic Sci.">
        <title>Complete genome sequence of the melanogenic marine bacterium Marinomonas mediterranea type strain (MMB-1(T)).</title>
        <authorList>
            <person name="Lucas-Elio P."/>
            <person name="Goodwin L."/>
            <person name="Woyke T."/>
            <person name="Pitluck S."/>
            <person name="Nolan M."/>
            <person name="Kyrpides N.C."/>
            <person name="Detter J.C."/>
            <person name="Copeland A."/>
            <person name="Teshima H."/>
            <person name="Bruce D."/>
            <person name="Detter C."/>
            <person name="Tapia R."/>
            <person name="Han S."/>
            <person name="Land M.L."/>
            <person name="Ivanova N."/>
            <person name="Mikhailova N."/>
            <person name="Johnston A.W."/>
            <person name="Sanchez-Amat A."/>
        </authorList>
    </citation>
    <scope>NUCLEOTIDE SEQUENCE [LARGE SCALE GENOMIC DNA]</scope>
    <source>
        <strain evidence="3">ATCC 700492 / JCM 21426 / NBRC 103028 / MMB-1</strain>
    </source>
</reference>
<keyword evidence="3" id="KW-1185">Reference proteome</keyword>
<proteinExistence type="predicted"/>
<feature type="domain" description="Putative DNA-binding" evidence="1">
    <location>
        <begin position="5"/>
        <end position="99"/>
    </location>
</feature>
<dbReference type="AlphaFoldDB" id="F2K405"/>
<dbReference type="PATRIC" id="fig|717774.3.peg.2161"/>
<protein>
    <recommendedName>
        <fullName evidence="1">Putative DNA-binding domain-containing protein</fullName>
    </recommendedName>
</protein>
<sequence>MSLKQLQTDFMEALIDPRATGEFLDQIQPCGNLSAAQHIAIYQRSYIARLQQCMASQFSALKTALGDELFSLFTADYLRAFPSHSYTLNNLGARFAEHLEATRPAIDPNNEENWPAFVVELARFEYHVNDVFDLKVDDDASVRNVIATESRRLNRSARLCSHEYPVCRYFNDIKENPNADIPYPQREFCILFRHNYRVVMLNVLDDQEIELFKRLARGNDWDSACLFFNDLNWLEAVEKRWAGEGLLV</sequence>
<name>F2K405_MARM1</name>
<dbReference type="Gene3D" id="1.10.150.690">
    <property type="entry name" value="DUF2063"/>
    <property type="match status" value="1"/>
</dbReference>
<dbReference type="KEGG" id="mme:Marme_2099"/>
<dbReference type="Pfam" id="PF09836">
    <property type="entry name" value="DUF2063"/>
    <property type="match status" value="1"/>
</dbReference>
<dbReference type="HOGENOM" id="CLU_1119119_0_0_6"/>
<dbReference type="STRING" id="717774.Marme_2099"/>
<dbReference type="InterPro" id="IPR044922">
    <property type="entry name" value="DUF2063_N_sf"/>
</dbReference>
<gene>
    <name evidence="2" type="ordered locus">Marme_2099</name>
</gene>
<dbReference type="InterPro" id="IPR018640">
    <property type="entry name" value="DUF2063"/>
</dbReference>
<accession>F2K405</accession>
<organism evidence="2 3">
    <name type="scientific">Marinomonas mediterranea (strain ATCC 700492 / JCM 21426 / NBRC 103028 / MMB-1)</name>
    <dbReference type="NCBI Taxonomy" id="717774"/>
    <lineage>
        <taxon>Bacteria</taxon>
        <taxon>Pseudomonadati</taxon>
        <taxon>Pseudomonadota</taxon>
        <taxon>Gammaproteobacteria</taxon>
        <taxon>Oceanospirillales</taxon>
        <taxon>Oceanospirillaceae</taxon>
        <taxon>Marinomonas</taxon>
    </lineage>
</organism>
<evidence type="ECO:0000313" key="3">
    <source>
        <dbReference type="Proteomes" id="UP000001062"/>
    </source>
</evidence>
<dbReference type="Proteomes" id="UP000001062">
    <property type="component" value="Chromosome"/>
</dbReference>